<dbReference type="STRING" id="1907.SGLAU_02835"/>
<dbReference type="GO" id="GO:0070967">
    <property type="term" value="F:coenzyme F420 binding"/>
    <property type="evidence" value="ECO:0007669"/>
    <property type="project" value="TreeGrafter"/>
</dbReference>
<feature type="domain" description="Pyridoxamine 5'-phosphate oxidase N-terminal" evidence="2">
    <location>
        <begin position="17"/>
        <end position="133"/>
    </location>
</feature>
<evidence type="ECO:0000259" key="2">
    <source>
        <dbReference type="Pfam" id="PF01243"/>
    </source>
</evidence>
<reference evidence="4" key="1">
    <citation type="journal article" date="2015" name="J. Biotechnol.">
        <title>Complete genome sequence of the actinobacterium Streptomyces glaucescens GLA.O (DSM 40922) consisting of a linear chromosome and one linear plasmid.</title>
        <authorList>
            <person name="Ortseifen V."/>
            <person name="Winkler A."/>
            <person name="Albersmeier A."/>
            <person name="Wendler S."/>
            <person name="Puhler A."/>
            <person name="Kalinowski J."/>
            <person name="Ruckert C."/>
        </authorList>
    </citation>
    <scope>NUCLEOTIDE SEQUENCE [LARGE SCALE GENOMIC DNA]</scope>
    <source>
        <strain evidence="4">DSM 40922 / GLA O</strain>
    </source>
</reference>
<gene>
    <name evidence="3" type="ORF">SGLAU_02835</name>
</gene>
<evidence type="ECO:0000256" key="1">
    <source>
        <dbReference type="ARBA" id="ARBA00023002"/>
    </source>
</evidence>
<evidence type="ECO:0000313" key="3">
    <source>
        <dbReference type="EMBL" id="AIR96595.1"/>
    </source>
</evidence>
<dbReference type="KEGG" id="sgu:SGLAU_02835"/>
<accession>A0A089YSG0</accession>
<dbReference type="PANTHER" id="PTHR35176:SF4">
    <property type="entry name" value="PYRIDOXAMINE 5'-PHOSPHATE OXIDASE-RELATED FMN-BINDING"/>
    <property type="match status" value="1"/>
</dbReference>
<dbReference type="GO" id="GO:0016627">
    <property type="term" value="F:oxidoreductase activity, acting on the CH-CH group of donors"/>
    <property type="evidence" value="ECO:0007669"/>
    <property type="project" value="TreeGrafter"/>
</dbReference>
<dbReference type="Gene3D" id="2.30.110.10">
    <property type="entry name" value="Electron Transport, Fmn-binding Protein, Chain A"/>
    <property type="match status" value="1"/>
</dbReference>
<keyword evidence="4" id="KW-1185">Reference proteome</keyword>
<evidence type="ECO:0000313" key="4">
    <source>
        <dbReference type="Proteomes" id="UP000029482"/>
    </source>
</evidence>
<dbReference type="AlphaFoldDB" id="A0A089YSG0"/>
<dbReference type="HOGENOM" id="CLU_1747534_0_0_11"/>
<name>A0A089YSG0_STRGA</name>
<dbReference type="PANTHER" id="PTHR35176">
    <property type="entry name" value="HEME OXYGENASE HI_0854-RELATED"/>
    <property type="match status" value="1"/>
</dbReference>
<keyword evidence="1" id="KW-0560">Oxidoreductase</keyword>
<dbReference type="InterPro" id="IPR012349">
    <property type="entry name" value="Split_barrel_FMN-bd"/>
</dbReference>
<dbReference type="eggNOG" id="COG3576">
    <property type="taxonomic scope" value="Bacteria"/>
</dbReference>
<dbReference type="SUPFAM" id="SSF50475">
    <property type="entry name" value="FMN-binding split barrel"/>
    <property type="match status" value="1"/>
</dbReference>
<dbReference type="OrthoDB" id="3627463at2"/>
<dbReference type="InterPro" id="IPR052019">
    <property type="entry name" value="F420H2_bilvrd_red/Heme_oxyg"/>
</dbReference>
<dbReference type="RefSeq" id="WP_043498044.1">
    <property type="nucleotide sequence ID" value="NZ_CP009438.1"/>
</dbReference>
<dbReference type="Proteomes" id="UP000029482">
    <property type="component" value="Chromosome"/>
</dbReference>
<dbReference type="InterPro" id="IPR011576">
    <property type="entry name" value="Pyridox_Oxase_N"/>
</dbReference>
<dbReference type="GO" id="GO:0005829">
    <property type="term" value="C:cytosol"/>
    <property type="evidence" value="ECO:0007669"/>
    <property type="project" value="TreeGrafter"/>
</dbReference>
<dbReference type="EMBL" id="CP009438">
    <property type="protein sequence ID" value="AIR96595.1"/>
    <property type="molecule type" value="Genomic_DNA"/>
</dbReference>
<organism evidence="3 4">
    <name type="scientific">Streptomyces glaucescens</name>
    <dbReference type="NCBI Taxonomy" id="1907"/>
    <lineage>
        <taxon>Bacteria</taxon>
        <taxon>Bacillati</taxon>
        <taxon>Actinomycetota</taxon>
        <taxon>Actinomycetes</taxon>
        <taxon>Kitasatosporales</taxon>
        <taxon>Streptomycetaceae</taxon>
        <taxon>Streptomyces</taxon>
    </lineage>
</organism>
<dbReference type="Pfam" id="PF01243">
    <property type="entry name" value="PNPOx_N"/>
    <property type="match status" value="1"/>
</dbReference>
<protein>
    <recommendedName>
        <fullName evidence="2">Pyridoxamine 5'-phosphate oxidase N-terminal domain-containing protein</fullName>
    </recommendedName>
</protein>
<proteinExistence type="predicted"/>
<sequence>MEITEAPRGPARRKQDVLARLEREEDVWVASAGADGTPWLVALWFLWDGEAVWLATRTANPTGRNLRERRRVRLALGDTRDVVLIDGEAELVGRGEVPAATLRAYTAKFGWDPGADGPSYAFFRVRPRAVQAMRGEHEMTGRHLMRDGVWAV</sequence>